<feature type="signal peptide" evidence="7">
    <location>
        <begin position="1"/>
        <end position="22"/>
    </location>
</feature>
<dbReference type="Proteomes" id="UP000317155">
    <property type="component" value="Unassembled WGS sequence"/>
</dbReference>
<dbReference type="InterPro" id="IPR002035">
    <property type="entry name" value="VWF_A"/>
</dbReference>
<dbReference type="OrthoDB" id="7156875at2"/>
<dbReference type="InterPro" id="IPR036465">
    <property type="entry name" value="vWFA_dom_sf"/>
</dbReference>
<keyword evidence="3" id="KW-1029">Fimbrium biogenesis</keyword>
<evidence type="ECO:0000313" key="10">
    <source>
        <dbReference type="Proteomes" id="UP000317155"/>
    </source>
</evidence>
<dbReference type="SUPFAM" id="SSF53300">
    <property type="entry name" value="vWA-like"/>
    <property type="match status" value="1"/>
</dbReference>
<dbReference type="InterPro" id="IPR011047">
    <property type="entry name" value="Quinoprotein_ADH-like_sf"/>
</dbReference>
<comment type="similarity">
    <text evidence="2">Belongs to the PilY1 family.</text>
</comment>
<gene>
    <name evidence="9" type="ORF">FL622_03300</name>
</gene>
<dbReference type="EMBL" id="VJVV01000002">
    <property type="protein sequence ID" value="TRO83123.1"/>
    <property type="molecule type" value="Genomic_DNA"/>
</dbReference>
<dbReference type="Gene3D" id="3.40.50.410">
    <property type="entry name" value="von Willebrand factor, type A domain"/>
    <property type="match status" value="1"/>
</dbReference>
<feature type="domain" description="VWFA" evidence="8">
    <location>
        <begin position="109"/>
        <end position="354"/>
    </location>
</feature>
<evidence type="ECO:0000259" key="8">
    <source>
        <dbReference type="PROSITE" id="PS50234"/>
    </source>
</evidence>
<dbReference type="InterPro" id="IPR015943">
    <property type="entry name" value="WD40/YVTN_repeat-like_dom_sf"/>
</dbReference>
<dbReference type="Gene3D" id="2.130.10.10">
    <property type="entry name" value="YVTN repeat-like/Quinoprotein amine dehydrogenase"/>
    <property type="match status" value="1"/>
</dbReference>
<evidence type="ECO:0000256" key="7">
    <source>
        <dbReference type="SAM" id="SignalP"/>
    </source>
</evidence>
<proteinExistence type="inferred from homology"/>
<evidence type="ECO:0000256" key="2">
    <source>
        <dbReference type="ARBA" id="ARBA00008387"/>
    </source>
</evidence>
<dbReference type="RefSeq" id="WP_092055626.1">
    <property type="nucleotide sequence ID" value="NZ_FOJJ01000012.1"/>
</dbReference>
<dbReference type="Pfam" id="PF05567">
    <property type="entry name" value="T4P_PilY1"/>
    <property type="match status" value="1"/>
</dbReference>
<dbReference type="AlphaFoldDB" id="A0A550JIV7"/>
<dbReference type="GO" id="GO:0009289">
    <property type="term" value="C:pilus"/>
    <property type="evidence" value="ECO:0007669"/>
    <property type="project" value="UniProtKB-SubCell"/>
</dbReference>
<name>A0A550JIV7_9BACT</name>
<reference evidence="9 10" key="1">
    <citation type="submission" date="2019-07" db="EMBL/GenBank/DDBJ databases">
        <title>Insights of Desulfuromonas acetexigens electromicrobiology.</title>
        <authorList>
            <person name="Katuri K."/>
            <person name="Sapireddy V."/>
            <person name="Shaw D.R."/>
            <person name="Saikaly P."/>
        </authorList>
    </citation>
    <scope>NUCLEOTIDE SEQUENCE [LARGE SCALE GENOMIC DNA]</scope>
    <source>
        <strain evidence="9 10">2873</strain>
    </source>
</reference>
<comment type="subcellular location">
    <subcellularLocation>
        <location evidence="1">Fimbrium</location>
    </subcellularLocation>
</comment>
<evidence type="ECO:0000256" key="5">
    <source>
        <dbReference type="ARBA" id="ARBA00022837"/>
    </source>
</evidence>
<keyword evidence="4" id="KW-0479">Metal-binding</keyword>
<keyword evidence="5" id="KW-0106">Calcium</keyword>
<dbReference type="PROSITE" id="PS50234">
    <property type="entry name" value="VWFA"/>
    <property type="match status" value="1"/>
</dbReference>
<evidence type="ECO:0000256" key="4">
    <source>
        <dbReference type="ARBA" id="ARBA00022723"/>
    </source>
</evidence>
<evidence type="ECO:0000256" key="3">
    <source>
        <dbReference type="ARBA" id="ARBA00022558"/>
    </source>
</evidence>
<dbReference type="InterPro" id="IPR008707">
    <property type="entry name" value="B-propeller_PilY1"/>
</dbReference>
<dbReference type="SUPFAM" id="SSF50998">
    <property type="entry name" value="Quinoprotein alcohol dehydrogenase-like"/>
    <property type="match status" value="1"/>
</dbReference>
<dbReference type="GO" id="GO:0046872">
    <property type="term" value="F:metal ion binding"/>
    <property type="evidence" value="ECO:0007669"/>
    <property type="project" value="UniProtKB-KW"/>
</dbReference>
<evidence type="ECO:0000256" key="6">
    <source>
        <dbReference type="ARBA" id="ARBA00023263"/>
    </source>
</evidence>
<sequence>MKKRLCFLILLFSLSGATAVHAEDLDVYGAGSIEVKPNVLIIFDNSGSMAERDVAPSPYDRTKTYTGSYTPSKIYEEDDGDYDEFVTDLSHVTCADVNADLSQNGLALDARVRLNRNNAVCSNRGQDRRDLYQGNYLNWLTANPLRTRLDVAKEAVVNLLGATQDVDFGLMTFNFEEGGKLDRELGTNPTDLITAVNGIRATTWTPLAETLAEAGLYFAGKTSWFNKVNDRFITYTTPIQYRCQKNYVILMTDGEPTHDDSLKNKKYIDSSQPLLKDEGVADSLLDDVADYLRNTDLLPAMGQGDELFENQSVTTYTIGFKTAQPLLESTARRGGGEYFTAQNSAELENAFDSIIDSIQERNASFVAPVVPASSSNRAYAGDRIYLGLFKPKQSGRWQGNLKAYKLSTTGVILDANDQPATDANGMIKATAQSLWSAAPDGYNVDQGGAGAKLVTNDSRNIYTFITGNSTSLTHAANRFSVDNALITESLLDVSAALREGIITSVRAEDRDWPLGDIVHSGPAVQKIPFDSNADGVDDGSKSYIYVGANDGMLHAFDGDTGNELWAFIPPDQLPRLQKLLDDGHDYFVDGSVSFIERENSTLLMFGERRGGPYYYVLDITDPLQPVYKYAVNEAHLEQLDWDEDGEMEFVETGATLGQSWTLPREIKLKVGDEAQDLLLLTGGYDAVNQDNTESPAATDTAGRAIYAIAPDTGVVTGLNVNGALWPVMTHSILDAGPIDRDIDGIVDMIYAGDLGGNILALRDKDQTGVWEKHRLFDLPATLTVDGQTIKLGQKFMYAPEVGAAAFGEMLYIGTGDREDPTGTGFTDAIYAIPSTWINIGLGADVEYKTLAPADLVDVTTNKVQLGSEEEKAVVQAALTEKKGWYMRLNSPGEKIVSSPLLYNKVLYFTTYTPGTDTESFTDPCSSNLDRGVARLYAIDYMNGGGKFLIEGEPARSMDIGTSIPSAPAVVTTDDAVKIVVGVEGGVVTKDPPGGDDDDVLFKQFFWRQIR</sequence>
<protein>
    <submittedName>
        <fullName evidence="9">PQQ-binding-like beta-propeller repeat protein</fullName>
    </submittedName>
</protein>
<feature type="chain" id="PRO_5022242605" evidence="7">
    <location>
        <begin position="23"/>
        <end position="1010"/>
    </location>
</feature>
<accession>A0A550JIV7</accession>
<keyword evidence="10" id="KW-1185">Reference proteome</keyword>
<organism evidence="9 10">
    <name type="scientific">Trichloromonas acetexigens</name>
    <dbReference type="NCBI Taxonomy" id="38815"/>
    <lineage>
        <taxon>Bacteria</taxon>
        <taxon>Pseudomonadati</taxon>
        <taxon>Thermodesulfobacteriota</taxon>
        <taxon>Desulfuromonadia</taxon>
        <taxon>Desulfuromonadales</taxon>
        <taxon>Trichloromonadaceae</taxon>
        <taxon>Trichloromonas</taxon>
    </lineage>
</organism>
<keyword evidence="6" id="KW-0281">Fimbrium</keyword>
<evidence type="ECO:0000256" key="1">
    <source>
        <dbReference type="ARBA" id="ARBA00004561"/>
    </source>
</evidence>
<evidence type="ECO:0000313" key="9">
    <source>
        <dbReference type="EMBL" id="TRO83123.1"/>
    </source>
</evidence>
<keyword evidence="7" id="KW-0732">Signal</keyword>
<comment type="caution">
    <text evidence="9">The sequence shown here is derived from an EMBL/GenBank/DDBJ whole genome shotgun (WGS) entry which is preliminary data.</text>
</comment>